<feature type="transmembrane region" description="Helical" evidence="6">
    <location>
        <begin position="63"/>
        <end position="82"/>
    </location>
</feature>
<dbReference type="EMBL" id="CP021417">
    <property type="protein sequence ID" value="ARU45605.1"/>
    <property type="molecule type" value="Genomic_DNA"/>
</dbReference>
<feature type="transmembrane region" description="Helical" evidence="6">
    <location>
        <begin position="308"/>
        <end position="328"/>
    </location>
</feature>
<keyword evidence="4 6" id="KW-1133">Transmembrane helix</keyword>
<feature type="transmembrane region" description="Helical" evidence="6">
    <location>
        <begin position="218"/>
        <end position="243"/>
    </location>
</feature>
<dbReference type="PANTHER" id="PTHR43124">
    <property type="entry name" value="PURINE EFFLUX PUMP PBUE"/>
    <property type="match status" value="1"/>
</dbReference>
<reference evidence="7 8" key="1">
    <citation type="journal article" date="2014" name="BMC Vet. Res.">
        <title>First report of Corynebacterium pseudotuberculosis from caseous lymphadenitis lesions in Black Alentejano pig (Sus scrofa domesticus).</title>
        <authorList>
            <person name="Oliveira M."/>
            <person name="Barroco C."/>
            <person name="Mottola C."/>
            <person name="Santos R."/>
            <person name="Lemsaddek A."/>
            <person name="Tavares L."/>
            <person name="Semedo-Lemsaddek T."/>
        </authorList>
    </citation>
    <scope>NUCLEOTIDE SEQUENCE [LARGE SCALE GENOMIC DNA]</scope>
    <source>
        <strain evidence="7 8">PO100/5</strain>
    </source>
</reference>
<protein>
    <submittedName>
        <fullName evidence="7">MFS transporter</fullName>
    </submittedName>
</protein>
<dbReference type="AlphaFoldDB" id="A0A7Y4LI06"/>
<keyword evidence="8" id="KW-1185">Reference proteome</keyword>
<gene>
    <name evidence="7" type="ORF">CBE74_02780</name>
</gene>
<evidence type="ECO:0000256" key="3">
    <source>
        <dbReference type="ARBA" id="ARBA00022692"/>
    </source>
</evidence>
<feature type="transmembrane region" description="Helical" evidence="6">
    <location>
        <begin position="255"/>
        <end position="273"/>
    </location>
</feature>
<dbReference type="InterPro" id="IPR011701">
    <property type="entry name" value="MFS"/>
</dbReference>
<comment type="subcellular location">
    <subcellularLocation>
        <location evidence="1">Cell membrane</location>
        <topology evidence="1">Multi-pass membrane protein</topology>
    </subcellularLocation>
</comment>
<dbReference type="Gene3D" id="1.20.1250.20">
    <property type="entry name" value="MFS general substrate transporter like domains"/>
    <property type="match status" value="1"/>
</dbReference>
<feature type="transmembrane region" description="Helical" evidence="6">
    <location>
        <begin position="148"/>
        <end position="165"/>
    </location>
</feature>
<dbReference type="GO" id="GO:0005886">
    <property type="term" value="C:plasma membrane"/>
    <property type="evidence" value="ECO:0007669"/>
    <property type="project" value="UniProtKB-SubCell"/>
</dbReference>
<feature type="transmembrane region" description="Helical" evidence="6">
    <location>
        <begin position="177"/>
        <end position="197"/>
    </location>
</feature>
<dbReference type="GO" id="GO:0022857">
    <property type="term" value="F:transmembrane transporter activity"/>
    <property type="evidence" value="ECO:0007669"/>
    <property type="project" value="InterPro"/>
</dbReference>
<dbReference type="Proteomes" id="UP000195652">
    <property type="component" value="Chromosome"/>
</dbReference>
<reference evidence="7 8" key="4">
    <citation type="journal article" date="2020" name="PLoS ONE">
        <title>Taxonomic classification of strain PO100/5 shows a broader geographic distribution and genetic markers of the recently described Corynebacterium silvaticum.</title>
        <authorList>
            <person name="Viana M.V.C."/>
            <person name="Profeta R."/>
            <person name="da Silva A.L."/>
            <person name="Hurtado R."/>
            <person name="Cerqueira J.C."/>
            <person name="Ribeiro B.F.S."/>
            <person name="Almeida M.O."/>
            <person name="Morais-Rodrigues F."/>
            <person name="Soares S.C."/>
            <person name="Oliveira M."/>
            <person name="Tavares L."/>
            <person name="Figueiredo H."/>
            <person name="Wattam A.R."/>
            <person name="Barh D."/>
            <person name="Ghosh P."/>
            <person name="Silva A."/>
            <person name="Azevedo V."/>
        </authorList>
    </citation>
    <scope>NUCLEOTIDE SEQUENCE [LARGE SCALE GENOMIC DNA]</scope>
    <source>
        <strain evidence="7 8">PO100/5</strain>
    </source>
</reference>
<reference evidence="7 8" key="2">
    <citation type="journal article" date="2020" name="Antonie Van Leeuwenhoek">
        <title>Phylogenomic characterisation of a novel corynebacterial species pathogenic to animals.</title>
        <authorList>
            <person name="Moller J."/>
            <person name="Musella L."/>
            <person name="Melnikov V."/>
            <person name="Geissdorfer W."/>
            <person name="Burkovski A."/>
            <person name="Sangal V."/>
        </authorList>
    </citation>
    <scope>NUCLEOTIDE SEQUENCE [LARGE SCALE GENOMIC DNA]</scope>
    <source>
        <strain evidence="7 8">PO100/5</strain>
    </source>
</reference>
<organism evidence="7 8">
    <name type="scientific">Corynebacterium silvaticum</name>
    <dbReference type="NCBI Taxonomy" id="2320431"/>
    <lineage>
        <taxon>Bacteria</taxon>
        <taxon>Bacillati</taxon>
        <taxon>Actinomycetota</taxon>
        <taxon>Actinomycetes</taxon>
        <taxon>Mycobacteriales</taxon>
        <taxon>Corynebacteriaceae</taxon>
        <taxon>Corynebacterium</taxon>
    </lineage>
</organism>
<feature type="transmembrane region" description="Helical" evidence="6">
    <location>
        <begin position="89"/>
        <end position="108"/>
    </location>
</feature>
<evidence type="ECO:0000313" key="8">
    <source>
        <dbReference type="Proteomes" id="UP000195652"/>
    </source>
</evidence>
<evidence type="ECO:0000256" key="4">
    <source>
        <dbReference type="ARBA" id="ARBA00022989"/>
    </source>
</evidence>
<keyword evidence="5 6" id="KW-0472">Membrane</keyword>
<dbReference type="InterPro" id="IPR020846">
    <property type="entry name" value="MFS_dom"/>
</dbReference>
<proteinExistence type="predicted"/>
<evidence type="ECO:0000256" key="2">
    <source>
        <dbReference type="ARBA" id="ARBA00022475"/>
    </source>
</evidence>
<keyword evidence="3 6" id="KW-0812">Transmembrane</keyword>
<accession>A0A7Y4LI06</accession>
<keyword evidence="2" id="KW-1003">Cell membrane</keyword>
<dbReference type="KEGG" id="csil:CBE74_02780"/>
<dbReference type="Pfam" id="PF07690">
    <property type="entry name" value="MFS_1"/>
    <property type="match status" value="1"/>
</dbReference>
<dbReference type="SUPFAM" id="SSF103473">
    <property type="entry name" value="MFS general substrate transporter"/>
    <property type="match status" value="1"/>
</dbReference>
<feature type="transmembrane region" description="Helical" evidence="6">
    <location>
        <begin position="376"/>
        <end position="396"/>
    </location>
</feature>
<feature type="transmembrane region" description="Helical" evidence="6">
    <location>
        <begin position="285"/>
        <end position="302"/>
    </location>
</feature>
<dbReference type="InterPro" id="IPR050189">
    <property type="entry name" value="MFS_Efflux_Transporters"/>
</dbReference>
<feature type="transmembrane region" description="Helical" evidence="6">
    <location>
        <begin position="349"/>
        <end position="370"/>
    </location>
</feature>
<name>A0A7Y4LI06_9CORY</name>
<dbReference type="OrthoDB" id="9814237at2"/>
<reference evidence="7 8" key="3">
    <citation type="journal article" date="2020" name="Int. J. Syst. Evol. Microbiol.">
        <title>Corynebacterium silvaticum sp. nov., a unique group of NTTB corynebacteria in wild boar and roe deer.</title>
        <authorList>
            <person name="Dangel A."/>
            <person name="Berger A."/>
            <person name="Rau J."/>
            <person name="Eisenberg T."/>
            <person name="Kampfer P."/>
            <person name="Margos G."/>
            <person name="Contzen M."/>
            <person name="Busse H.J."/>
            <person name="Konrad R."/>
            <person name="Peters M."/>
            <person name="Sting R."/>
            <person name="Sing A."/>
        </authorList>
    </citation>
    <scope>NUCLEOTIDE SEQUENCE [LARGE SCALE GENOMIC DNA]</scope>
    <source>
        <strain evidence="7 8">PO100/5</strain>
    </source>
</reference>
<sequence length="409" mass="43044">MQKMMRRPIPRQTEISEQRRLATMIALALGTFGLGITEFVTMGLLNQIAADFNVSEDTAGHVIAAYALGVMIGAPLITALTGMIPRRRLLLILTLAFVAGNALTFFASSFSVLIVARVIAGLPQGAFFSVASLAVASMAPEGQRGRSLAFVGMGLPIATVLGVPATQALGHATSWHAAYLLVTVVGLVTLGLLWFLMPHMTKMKPTSPLTELGALARGQVWASLLIGSVGFGGMFAVYTYISWTMTQQAGLQENRMWLVLMAYGIGMIAGNWLGGRLSDWSVEYGIFWALIAIVVTLAGFFFTSHNAVLATINFGLIGLSGSLLIPSLQIRLMDVAGRAQTLAAALNQSALNIANAAGAQFGGLVIAAGYGYSAPALAGAALGIAAIMLWIPAHIFRMRSEQAPVASTS</sequence>
<feature type="transmembrane region" description="Helical" evidence="6">
    <location>
        <begin position="21"/>
        <end position="43"/>
    </location>
</feature>
<dbReference type="GeneID" id="75007206"/>
<dbReference type="RefSeq" id="WP_087453459.1">
    <property type="nucleotide sequence ID" value="NZ_CP021417.2"/>
</dbReference>
<dbReference type="PANTHER" id="PTHR43124:SF3">
    <property type="entry name" value="CHLORAMPHENICOL EFFLUX PUMP RV0191"/>
    <property type="match status" value="1"/>
</dbReference>
<evidence type="ECO:0000256" key="5">
    <source>
        <dbReference type="ARBA" id="ARBA00023136"/>
    </source>
</evidence>
<evidence type="ECO:0000256" key="1">
    <source>
        <dbReference type="ARBA" id="ARBA00004651"/>
    </source>
</evidence>
<dbReference type="PROSITE" id="PS50850">
    <property type="entry name" value="MFS"/>
    <property type="match status" value="1"/>
</dbReference>
<feature type="transmembrane region" description="Helical" evidence="6">
    <location>
        <begin position="114"/>
        <end position="136"/>
    </location>
</feature>
<evidence type="ECO:0000256" key="6">
    <source>
        <dbReference type="SAM" id="Phobius"/>
    </source>
</evidence>
<evidence type="ECO:0000313" key="7">
    <source>
        <dbReference type="EMBL" id="ARU45605.1"/>
    </source>
</evidence>
<dbReference type="InterPro" id="IPR036259">
    <property type="entry name" value="MFS_trans_sf"/>
</dbReference>
<dbReference type="CDD" id="cd17324">
    <property type="entry name" value="MFS_NepI_like"/>
    <property type="match status" value="1"/>
</dbReference>